<keyword evidence="1" id="KW-0807">Transducer</keyword>
<feature type="coiled-coil region" evidence="3">
    <location>
        <begin position="344"/>
        <end position="371"/>
    </location>
</feature>
<comment type="caution">
    <text evidence="8">The sequence shown here is derived from an EMBL/GenBank/DDBJ whole genome shotgun (WGS) entry which is preliminary data.</text>
</comment>
<proteinExistence type="inferred from homology"/>
<dbReference type="InterPro" id="IPR003660">
    <property type="entry name" value="HAMP_dom"/>
</dbReference>
<dbReference type="GO" id="GO:0016020">
    <property type="term" value="C:membrane"/>
    <property type="evidence" value="ECO:0007669"/>
    <property type="project" value="InterPro"/>
</dbReference>
<evidence type="ECO:0000256" key="3">
    <source>
        <dbReference type="SAM" id="Coils"/>
    </source>
</evidence>
<feature type="transmembrane region" description="Helical" evidence="5">
    <location>
        <begin position="194"/>
        <end position="213"/>
    </location>
</feature>
<gene>
    <name evidence="8" type="primary">frzCD_4</name>
    <name evidence="8" type="ORF">GALL_258270</name>
</gene>
<evidence type="ECO:0000256" key="4">
    <source>
        <dbReference type="SAM" id="MobiDB-lite"/>
    </source>
</evidence>
<organism evidence="8">
    <name type="scientific">mine drainage metagenome</name>
    <dbReference type="NCBI Taxonomy" id="410659"/>
    <lineage>
        <taxon>unclassified sequences</taxon>
        <taxon>metagenomes</taxon>
        <taxon>ecological metagenomes</taxon>
    </lineage>
</organism>
<evidence type="ECO:0000256" key="5">
    <source>
        <dbReference type="SAM" id="Phobius"/>
    </source>
</evidence>
<keyword evidence="5" id="KW-0812">Transmembrane</keyword>
<feature type="domain" description="HAMP" evidence="7">
    <location>
        <begin position="215"/>
        <end position="268"/>
    </location>
</feature>
<feature type="domain" description="Methyl-accepting transducer" evidence="6">
    <location>
        <begin position="273"/>
        <end position="509"/>
    </location>
</feature>
<dbReference type="AlphaFoldDB" id="A0A1J5RJS4"/>
<dbReference type="InterPro" id="IPR004089">
    <property type="entry name" value="MCPsignal_dom"/>
</dbReference>
<dbReference type="CDD" id="cd06225">
    <property type="entry name" value="HAMP"/>
    <property type="match status" value="1"/>
</dbReference>
<keyword evidence="5" id="KW-1133">Transmembrane helix</keyword>
<feature type="transmembrane region" description="Helical" evidence="5">
    <location>
        <begin position="13"/>
        <end position="35"/>
    </location>
</feature>
<reference evidence="8" key="1">
    <citation type="submission" date="2016-10" db="EMBL/GenBank/DDBJ databases">
        <title>Sequence of Gallionella enrichment culture.</title>
        <authorList>
            <person name="Poehlein A."/>
            <person name="Muehling M."/>
            <person name="Daniel R."/>
        </authorList>
    </citation>
    <scope>NUCLEOTIDE SEQUENCE</scope>
</reference>
<protein>
    <submittedName>
        <fullName evidence="8">Frizzy aggregation protein FrzCD</fullName>
    </submittedName>
</protein>
<evidence type="ECO:0000256" key="1">
    <source>
        <dbReference type="ARBA" id="ARBA00023224"/>
    </source>
</evidence>
<dbReference type="Gene3D" id="1.10.287.950">
    <property type="entry name" value="Methyl-accepting chemotaxis protein"/>
    <property type="match status" value="1"/>
</dbReference>
<dbReference type="PROSITE" id="PS50111">
    <property type="entry name" value="CHEMOTAXIS_TRANSDUC_2"/>
    <property type="match status" value="1"/>
</dbReference>
<evidence type="ECO:0000259" key="6">
    <source>
        <dbReference type="PROSITE" id="PS50111"/>
    </source>
</evidence>
<dbReference type="PANTHER" id="PTHR32089:SF112">
    <property type="entry name" value="LYSOZYME-LIKE PROTEIN-RELATED"/>
    <property type="match status" value="1"/>
</dbReference>
<feature type="region of interest" description="Disordered" evidence="4">
    <location>
        <begin position="320"/>
        <end position="341"/>
    </location>
</feature>
<dbReference type="SUPFAM" id="SSF58104">
    <property type="entry name" value="Methyl-accepting chemotaxis protein (MCP) signaling domain"/>
    <property type="match status" value="1"/>
</dbReference>
<evidence type="ECO:0000256" key="2">
    <source>
        <dbReference type="ARBA" id="ARBA00029447"/>
    </source>
</evidence>
<evidence type="ECO:0000313" key="8">
    <source>
        <dbReference type="EMBL" id="OIQ92231.1"/>
    </source>
</evidence>
<dbReference type="PANTHER" id="PTHR32089">
    <property type="entry name" value="METHYL-ACCEPTING CHEMOTAXIS PROTEIN MCPB"/>
    <property type="match status" value="1"/>
</dbReference>
<dbReference type="Pfam" id="PF00672">
    <property type="entry name" value="HAMP"/>
    <property type="match status" value="1"/>
</dbReference>
<keyword evidence="3" id="KW-0175">Coiled coil</keyword>
<dbReference type="PROSITE" id="PS50885">
    <property type="entry name" value="HAMP"/>
    <property type="match status" value="1"/>
</dbReference>
<keyword evidence="5" id="KW-0472">Membrane</keyword>
<dbReference type="InterPro" id="IPR024478">
    <property type="entry name" value="HlyB_4HB_MCP"/>
</dbReference>
<dbReference type="EMBL" id="MLJW01000237">
    <property type="protein sequence ID" value="OIQ92231.1"/>
    <property type="molecule type" value="Genomic_DNA"/>
</dbReference>
<comment type="similarity">
    <text evidence="2">Belongs to the methyl-accepting chemotaxis (MCP) protein family.</text>
</comment>
<accession>A0A1J5RJS4</accession>
<dbReference type="Gene3D" id="6.10.340.10">
    <property type="match status" value="1"/>
</dbReference>
<sequence>MEWFLNLTTRNKLFLGFGLMIVFLATVTTVAYQCITTIQAAQQKLYQEEFTNVQELMKLQAEQNGVRASLLSMMLVTKQSDQEIWQQDVKDRGKEIVALTQRLLERSRSDSGLLNKLEEYIKICEAFAQTRDDQLIPLIHAGKIEQARELALGVQEERYRKMRAIAQELSDAAVEKARAAVAESELAVARTLRLFVMVGVLAILLAVAMVLLVNRVIAVPLRMISGIAEKVASGDLTVNIPSGHRTDEVGELLRAFGAMLEGLRKLMREINEGVGVLASSSSEILATTTQVASGAVETAASVSETTATVEEVKQTAQLSSQKARSVSDSAQKASQISQNGRKSVEEAMQGMQRIQEQMESIAESIVRLSEQSQAIGEIIATVNDLAEQSNLLAVNAAIEANKAGEQGKGFVVVAQEVKSLAEQSKQATAQVRTILGDIQRATSAAVLATEQGNKAVQAGVNQTTETGESIRLLADSIVEAAQAATQIAASSQQQMVGMDQVALAMENIKQASIHNVSGTKQAEVAAQSLHELGLRLQQMAAQYKI</sequence>
<dbReference type="Pfam" id="PF12729">
    <property type="entry name" value="4HB_MCP_1"/>
    <property type="match status" value="1"/>
</dbReference>
<dbReference type="GO" id="GO:0007165">
    <property type="term" value="P:signal transduction"/>
    <property type="evidence" value="ECO:0007669"/>
    <property type="project" value="UniProtKB-KW"/>
</dbReference>
<dbReference type="Pfam" id="PF00015">
    <property type="entry name" value="MCPsignal"/>
    <property type="match status" value="1"/>
</dbReference>
<dbReference type="SMART" id="SM00304">
    <property type="entry name" value="HAMP"/>
    <property type="match status" value="1"/>
</dbReference>
<evidence type="ECO:0000259" key="7">
    <source>
        <dbReference type="PROSITE" id="PS50885"/>
    </source>
</evidence>
<dbReference type="SMART" id="SM00283">
    <property type="entry name" value="MA"/>
    <property type="match status" value="1"/>
</dbReference>
<name>A0A1J5RJS4_9ZZZZ</name>